<reference evidence="1 2" key="1">
    <citation type="submission" date="2020-02" db="EMBL/GenBank/DDBJ databases">
        <title>Genomic and physiological characterization of two novel Nitrospinaceae genera.</title>
        <authorList>
            <person name="Mueller A.J."/>
            <person name="Jung M.-Y."/>
            <person name="Strachan C.R."/>
            <person name="Herbold C.W."/>
            <person name="Kirkegaard R.H."/>
            <person name="Daims H."/>
        </authorList>
    </citation>
    <scope>NUCLEOTIDE SEQUENCE [LARGE SCALE GENOMIC DNA]</scope>
    <source>
        <strain evidence="1">EB</strain>
    </source>
</reference>
<dbReference type="EMBL" id="CP048685">
    <property type="protein sequence ID" value="QPJ61780.1"/>
    <property type="molecule type" value="Genomic_DNA"/>
</dbReference>
<dbReference type="Proteomes" id="UP000594688">
    <property type="component" value="Chromosome"/>
</dbReference>
<sequence length="230" mass="26551">MMVLGREEPLTWNKQIYAFNEISNEIELSRVEDDGLNRYSFLWQGEFEQRNKKFTDLLRHVSQTLEQDPCWFLIWETPRNEKGNRLHDPKIEIRNNDGWATHVGEKITVGQKLIDLDELSGPEPAGHKKLARDAGTFILMGDLPAAPDLTEPPAEKTLSRFAYCSEMAPSSPFLSWVRERSMTLGYWNRNMHSHLGLVIVTRHVLDIEVLREKGFVDTLHDGDDAVHAWL</sequence>
<dbReference type="KEGG" id="nli:G3M70_07745"/>
<dbReference type="AlphaFoldDB" id="A0A7T0BVL1"/>
<evidence type="ECO:0000313" key="1">
    <source>
        <dbReference type="EMBL" id="QPJ61780.1"/>
    </source>
</evidence>
<gene>
    <name evidence="1" type="ORF">G3M70_07745</name>
</gene>
<accession>A0A7T0BVL1</accession>
<organism evidence="1 2">
    <name type="scientific">Candidatus Nitronauta litoralis</name>
    <dbReference type="NCBI Taxonomy" id="2705533"/>
    <lineage>
        <taxon>Bacteria</taxon>
        <taxon>Pseudomonadati</taxon>
        <taxon>Nitrospinota/Tectimicrobiota group</taxon>
        <taxon>Nitrospinota</taxon>
        <taxon>Nitrospinia</taxon>
        <taxon>Nitrospinales</taxon>
        <taxon>Nitrospinaceae</taxon>
        <taxon>Candidatus Nitronauta</taxon>
    </lineage>
</organism>
<evidence type="ECO:0000313" key="2">
    <source>
        <dbReference type="Proteomes" id="UP000594688"/>
    </source>
</evidence>
<protein>
    <submittedName>
        <fullName evidence="1">Uncharacterized protein</fullName>
    </submittedName>
</protein>
<name>A0A7T0BVL1_9BACT</name>
<proteinExistence type="predicted"/>